<dbReference type="AlphaFoldDB" id="A0A7W7WEL2"/>
<dbReference type="RefSeq" id="WP_184760110.1">
    <property type="nucleotide sequence ID" value="NZ_BAABEK010000100.1"/>
</dbReference>
<keyword evidence="3" id="KW-0598">Phosphotransferase system</keyword>
<dbReference type="InterPro" id="IPR000032">
    <property type="entry name" value="HPr-like"/>
</dbReference>
<sequence length="85" mass="8690">MPELTVAVASSSGLHARPAKIFVQEAQRLGVPVRIGVGSKSVPATSMLGVLSLGATQGTLVTLSSDSSDALDILAELLSKDLDDE</sequence>
<evidence type="ECO:0000256" key="3">
    <source>
        <dbReference type="ARBA" id="ARBA00022683"/>
    </source>
</evidence>
<evidence type="ECO:0000313" key="6">
    <source>
        <dbReference type="Proteomes" id="UP000534286"/>
    </source>
</evidence>
<organism evidence="5 6">
    <name type="scientific">Streptosporangium album</name>
    <dbReference type="NCBI Taxonomy" id="47479"/>
    <lineage>
        <taxon>Bacteria</taxon>
        <taxon>Bacillati</taxon>
        <taxon>Actinomycetota</taxon>
        <taxon>Actinomycetes</taxon>
        <taxon>Streptosporangiales</taxon>
        <taxon>Streptosporangiaceae</taxon>
        <taxon>Streptosporangium</taxon>
    </lineage>
</organism>
<gene>
    <name evidence="5" type="ORF">FHR32_008657</name>
</gene>
<dbReference type="PROSITE" id="PS51350">
    <property type="entry name" value="PTS_HPR_DOM"/>
    <property type="match status" value="1"/>
</dbReference>
<evidence type="ECO:0000259" key="4">
    <source>
        <dbReference type="PROSITE" id="PS51350"/>
    </source>
</evidence>
<reference evidence="5 6" key="1">
    <citation type="submission" date="2020-08" db="EMBL/GenBank/DDBJ databases">
        <title>Sequencing the genomes of 1000 actinobacteria strains.</title>
        <authorList>
            <person name="Klenk H.-P."/>
        </authorList>
    </citation>
    <scope>NUCLEOTIDE SEQUENCE [LARGE SCALE GENOMIC DNA]</scope>
    <source>
        <strain evidence="5 6">DSM 43023</strain>
    </source>
</reference>
<dbReference type="PRINTS" id="PR00107">
    <property type="entry name" value="PHOSPHOCPHPR"/>
</dbReference>
<keyword evidence="6" id="KW-1185">Reference proteome</keyword>
<dbReference type="Proteomes" id="UP000534286">
    <property type="component" value="Unassembled WGS sequence"/>
</dbReference>
<dbReference type="Pfam" id="PF00381">
    <property type="entry name" value="PTS-HPr"/>
    <property type="match status" value="1"/>
</dbReference>
<evidence type="ECO:0000313" key="5">
    <source>
        <dbReference type="EMBL" id="MBB4944251.1"/>
    </source>
</evidence>
<keyword evidence="2" id="KW-0963">Cytoplasm</keyword>
<proteinExistence type="predicted"/>
<dbReference type="EMBL" id="JACHJU010000008">
    <property type="protein sequence ID" value="MBB4944251.1"/>
    <property type="molecule type" value="Genomic_DNA"/>
</dbReference>
<dbReference type="GO" id="GO:0009401">
    <property type="term" value="P:phosphoenolpyruvate-dependent sugar phosphotransferase system"/>
    <property type="evidence" value="ECO:0007669"/>
    <property type="project" value="UniProtKB-KW"/>
</dbReference>
<dbReference type="Gene3D" id="3.30.1340.10">
    <property type="entry name" value="HPr-like"/>
    <property type="match status" value="1"/>
</dbReference>
<dbReference type="GO" id="GO:0005737">
    <property type="term" value="C:cytoplasm"/>
    <property type="evidence" value="ECO:0007669"/>
    <property type="project" value="UniProtKB-SubCell"/>
</dbReference>
<evidence type="ECO:0000256" key="1">
    <source>
        <dbReference type="ARBA" id="ARBA00004496"/>
    </source>
</evidence>
<dbReference type="InterPro" id="IPR050399">
    <property type="entry name" value="HPr"/>
</dbReference>
<dbReference type="NCBIfam" id="TIGR01003">
    <property type="entry name" value="PTS_HPr_family"/>
    <property type="match status" value="1"/>
</dbReference>
<dbReference type="CDD" id="cd00367">
    <property type="entry name" value="PTS-HPr_like"/>
    <property type="match status" value="1"/>
</dbReference>
<dbReference type="PANTHER" id="PTHR33705:SF2">
    <property type="entry name" value="PHOSPHOCARRIER PROTEIN NPR"/>
    <property type="match status" value="1"/>
</dbReference>
<name>A0A7W7WEL2_9ACTN</name>
<dbReference type="SUPFAM" id="SSF55594">
    <property type="entry name" value="HPr-like"/>
    <property type="match status" value="1"/>
</dbReference>
<evidence type="ECO:0000256" key="2">
    <source>
        <dbReference type="ARBA" id="ARBA00022490"/>
    </source>
</evidence>
<feature type="domain" description="HPr" evidence="4">
    <location>
        <begin position="1"/>
        <end position="85"/>
    </location>
</feature>
<comment type="caution">
    <text evidence="5">The sequence shown here is derived from an EMBL/GenBank/DDBJ whole genome shotgun (WGS) entry which is preliminary data.</text>
</comment>
<dbReference type="PANTHER" id="PTHR33705">
    <property type="entry name" value="PHOSPHOCARRIER PROTEIN HPR"/>
    <property type="match status" value="1"/>
</dbReference>
<comment type="subcellular location">
    <subcellularLocation>
        <location evidence="1">Cytoplasm</location>
    </subcellularLocation>
</comment>
<dbReference type="InterPro" id="IPR035895">
    <property type="entry name" value="HPr-like_sf"/>
</dbReference>
<protein>
    <submittedName>
        <fullName evidence="5">Phosphocarrier protein</fullName>
    </submittedName>
</protein>
<accession>A0A7W7WEL2</accession>